<dbReference type="GO" id="GO:0003677">
    <property type="term" value="F:DNA binding"/>
    <property type="evidence" value="ECO:0007669"/>
    <property type="project" value="UniProtKB-UniRule"/>
</dbReference>
<dbReference type="Proteomes" id="UP001432027">
    <property type="component" value="Unassembled WGS sequence"/>
</dbReference>
<organism evidence="8 9">
    <name type="scientific">Pristionchus entomophagus</name>
    <dbReference type="NCBI Taxonomy" id="358040"/>
    <lineage>
        <taxon>Eukaryota</taxon>
        <taxon>Metazoa</taxon>
        <taxon>Ecdysozoa</taxon>
        <taxon>Nematoda</taxon>
        <taxon>Chromadorea</taxon>
        <taxon>Rhabditida</taxon>
        <taxon>Rhabditina</taxon>
        <taxon>Diplogasteromorpha</taxon>
        <taxon>Diplogasteroidea</taxon>
        <taxon>Neodiplogasteridae</taxon>
        <taxon>Pristionchus</taxon>
    </lineage>
</organism>
<evidence type="ECO:0000313" key="8">
    <source>
        <dbReference type="EMBL" id="GMT07789.1"/>
    </source>
</evidence>
<dbReference type="EMBL" id="BTSX01000006">
    <property type="protein sequence ID" value="GMT07789.1"/>
    <property type="molecule type" value="Genomic_DNA"/>
</dbReference>
<feature type="region of interest" description="Disordered" evidence="6">
    <location>
        <begin position="305"/>
        <end position="405"/>
    </location>
</feature>
<gene>
    <name evidence="8" type="ORF">PENTCL1PPCAC_29963</name>
</gene>
<dbReference type="InterPro" id="IPR006612">
    <property type="entry name" value="THAP_Znf"/>
</dbReference>
<evidence type="ECO:0000313" key="9">
    <source>
        <dbReference type="Proteomes" id="UP001432027"/>
    </source>
</evidence>
<reference evidence="8" key="1">
    <citation type="submission" date="2023-10" db="EMBL/GenBank/DDBJ databases">
        <title>Genome assembly of Pristionchus species.</title>
        <authorList>
            <person name="Yoshida K."/>
            <person name="Sommer R.J."/>
        </authorList>
    </citation>
    <scope>NUCLEOTIDE SEQUENCE</scope>
    <source>
        <strain evidence="8">RS0144</strain>
    </source>
</reference>
<evidence type="ECO:0000256" key="4">
    <source>
        <dbReference type="ARBA" id="ARBA00023125"/>
    </source>
</evidence>
<accession>A0AAV5UL76</accession>
<proteinExistence type="predicted"/>
<feature type="domain" description="THAP-type" evidence="7">
    <location>
        <begin position="107"/>
        <end position="188"/>
    </location>
</feature>
<sequence>MATSPTHRCVMCEKPLLPGQFFPLPTEYPELKRWGLGLFPSRPDEFSLFIEHVRLQTNNDVPSLCPDHFSRKDYINERGTLRLFSIYVIPKKYEGSMRIRMEKTLWQRRKCVVCGALRPSDEMYPFTQKNQLVLIWCENIHSNDAKTASKLLNKVMKAVSPTLCGEHFSESCFNNANDLKPNSIPTMADVCTTASVMSILSKAKADLQRVLPGNFIPRDDTWAKVEEEGSSKDQCKQKPNRAPTSPGRIVSKRLPPGPSVELNVNPCLVKNEQDQGMEEDSLVLFDNSQSDSIKKEEEIEQLGEMVDEWDDVGSSTSLEQLEHPPIKRSQRKRNGKSTEDYSPMRRSSRASKACSPKLSLRRTRATPVAPVAEEPEVTTRSGRTVKRKADYDEPARKQRPKRPMK</sequence>
<dbReference type="InterPro" id="IPR057432">
    <property type="entry name" value="Lin-15A/B-like_dom"/>
</dbReference>
<evidence type="ECO:0000256" key="3">
    <source>
        <dbReference type="ARBA" id="ARBA00022833"/>
    </source>
</evidence>
<comment type="caution">
    <text evidence="8">The sequence shown here is derived from an EMBL/GenBank/DDBJ whole genome shotgun (WGS) entry which is preliminary data.</text>
</comment>
<evidence type="ECO:0000256" key="6">
    <source>
        <dbReference type="SAM" id="MobiDB-lite"/>
    </source>
</evidence>
<evidence type="ECO:0000256" key="1">
    <source>
        <dbReference type="ARBA" id="ARBA00022723"/>
    </source>
</evidence>
<dbReference type="Pfam" id="PF25375">
    <property type="entry name" value="Lin-15B"/>
    <property type="match status" value="1"/>
</dbReference>
<feature type="compositionally biased region" description="Basic residues" evidence="6">
    <location>
        <begin position="326"/>
        <end position="335"/>
    </location>
</feature>
<evidence type="ECO:0000259" key="7">
    <source>
        <dbReference type="PROSITE" id="PS50950"/>
    </source>
</evidence>
<keyword evidence="2 5" id="KW-0863">Zinc-finger</keyword>
<dbReference type="PROSITE" id="PS50950">
    <property type="entry name" value="ZF_THAP"/>
    <property type="match status" value="1"/>
</dbReference>
<evidence type="ECO:0000256" key="5">
    <source>
        <dbReference type="PROSITE-ProRule" id="PRU00309"/>
    </source>
</evidence>
<keyword evidence="1" id="KW-0479">Metal-binding</keyword>
<feature type="compositionally biased region" description="Basic and acidic residues" evidence="6">
    <location>
        <begin position="387"/>
        <end position="396"/>
    </location>
</feature>
<keyword evidence="9" id="KW-1185">Reference proteome</keyword>
<keyword evidence="4 5" id="KW-0238">DNA-binding</keyword>
<keyword evidence="3" id="KW-0862">Zinc</keyword>
<dbReference type="AlphaFoldDB" id="A0AAV5UL76"/>
<feature type="compositionally biased region" description="Basic and acidic residues" evidence="6">
    <location>
        <begin position="227"/>
        <end position="236"/>
    </location>
</feature>
<dbReference type="SMART" id="SM00980">
    <property type="entry name" value="THAP"/>
    <property type="match status" value="2"/>
</dbReference>
<name>A0AAV5UL76_9BILA</name>
<evidence type="ECO:0000256" key="2">
    <source>
        <dbReference type="ARBA" id="ARBA00022771"/>
    </source>
</evidence>
<dbReference type="GO" id="GO:0008270">
    <property type="term" value="F:zinc ion binding"/>
    <property type="evidence" value="ECO:0007669"/>
    <property type="project" value="UniProtKB-KW"/>
</dbReference>
<feature type="non-terminal residue" evidence="8">
    <location>
        <position position="405"/>
    </location>
</feature>
<feature type="region of interest" description="Disordered" evidence="6">
    <location>
        <begin position="227"/>
        <end position="257"/>
    </location>
</feature>
<protein>
    <recommendedName>
        <fullName evidence="7">THAP-type domain-containing protein</fullName>
    </recommendedName>
</protein>